<keyword evidence="2" id="KW-1185">Reference proteome</keyword>
<evidence type="ECO:0000313" key="1">
    <source>
        <dbReference type="EMBL" id="GGK73561.1"/>
    </source>
</evidence>
<evidence type="ECO:0000313" key="2">
    <source>
        <dbReference type="Proteomes" id="UP000637788"/>
    </source>
</evidence>
<accession>A0A917QXA7</accession>
<dbReference type="Proteomes" id="UP000637788">
    <property type="component" value="Unassembled WGS sequence"/>
</dbReference>
<protein>
    <submittedName>
        <fullName evidence="1">Uncharacterized protein</fullName>
    </submittedName>
</protein>
<gene>
    <name evidence="1" type="ORF">GCM10010094_38230</name>
</gene>
<name>A0A917QXA7_9ACTN</name>
<dbReference type="EMBL" id="BMPQ01000008">
    <property type="protein sequence ID" value="GGK73561.1"/>
    <property type="molecule type" value="Genomic_DNA"/>
</dbReference>
<organism evidence="1 2">
    <name type="scientific">Streptomyces flaveus</name>
    <dbReference type="NCBI Taxonomy" id="66370"/>
    <lineage>
        <taxon>Bacteria</taxon>
        <taxon>Bacillati</taxon>
        <taxon>Actinomycetota</taxon>
        <taxon>Actinomycetes</taxon>
        <taxon>Kitasatosporales</taxon>
        <taxon>Streptomycetaceae</taxon>
        <taxon>Streptomyces</taxon>
        <taxon>Streptomyces aurantiacus group</taxon>
    </lineage>
</organism>
<proteinExistence type="predicted"/>
<reference evidence="1" key="1">
    <citation type="journal article" date="2014" name="Int. J. Syst. Evol. Microbiol.">
        <title>Complete genome sequence of Corynebacterium casei LMG S-19264T (=DSM 44701T), isolated from a smear-ripened cheese.</title>
        <authorList>
            <consortium name="US DOE Joint Genome Institute (JGI-PGF)"/>
            <person name="Walter F."/>
            <person name="Albersmeier A."/>
            <person name="Kalinowski J."/>
            <person name="Ruckert C."/>
        </authorList>
    </citation>
    <scope>NUCLEOTIDE SEQUENCE</scope>
    <source>
        <strain evidence="1">JCM 3035</strain>
    </source>
</reference>
<sequence length="110" mass="12420">MGNSRSYTRCCWDAGSVQASEGWPLWVVESDTQSERCQVMALQSEEWLWEAEEMVGRLREELGELGVVLPSLRVDPVTAATREPYPLVELGRCNLNTAKRLADALHEARQ</sequence>
<dbReference type="AlphaFoldDB" id="A0A917QXA7"/>
<comment type="caution">
    <text evidence="1">The sequence shown here is derived from an EMBL/GenBank/DDBJ whole genome shotgun (WGS) entry which is preliminary data.</text>
</comment>
<reference evidence="1" key="2">
    <citation type="submission" date="2020-09" db="EMBL/GenBank/DDBJ databases">
        <authorList>
            <person name="Sun Q."/>
            <person name="Ohkuma M."/>
        </authorList>
    </citation>
    <scope>NUCLEOTIDE SEQUENCE</scope>
    <source>
        <strain evidence="1">JCM 3035</strain>
    </source>
</reference>